<gene>
    <name evidence="3" type="ORF">WMG39_06035</name>
</gene>
<dbReference type="RefSeq" id="WP_340519384.1">
    <property type="nucleotide sequence ID" value="NZ_JBBLXS010000049.1"/>
</dbReference>
<keyword evidence="2" id="KW-0605">Phycobilisome</keyword>
<proteinExistence type="predicted"/>
<evidence type="ECO:0000313" key="3">
    <source>
        <dbReference type="EMBL" id="MEK0184411.1"/>
    </source>
</evidence>
<keyword evidence="1" id="KW-0042">Antenna complex</keyword>
<accession>A0ABU8YJC3</accession>
<evidence type="ECO:0000256" key="2">
    <source>
        <dbReference type="ARBA" id="ARBA00022738"/>
    </source>
</evidence>
<dbReference type="InterPro" id="IPR014951">
    <property type="entry name" value="DUF1822"/>
</dbReference>
<dbReference type="Pfam" id="PF08852">
    <property type="entry name" value="DUF1822"/>
    <property type="match status" value="1"/>
</dbReference>
<dbReference type="Gene3D" id="1.25.10.10">
    <property type="entry name" value="Leucine-rich Repeat Variant"/>
    <property type="match status" value="1"/>
</dbReference>
<evidence type="ECO:0000256" key="1">
    <source>
        <dbReference type="ARBA" id="ARBA00022549"/>
    </source>
</evidence>
<dbReference type="SUPFAM" id="SSF48371">
    <property type="entry name" value="ARM repeat"/>
    <property type="match status" value="1"/>
</dbReference>
<comment type="caution">
    <text evidence="3">The sequence shown here is derived from an EMBL/GenBank/DDBJ whole genome shotgun (WGS) entry which is preliminary data.</text>
</comment>
<reference evidence="3 4" key="1">
    <citation type="journal article" date="2020" name="Harmful Algae">
        <title>Molecular and morphological characterization of a novel dihydroanatoxin-a producing Microcoleus species (cyanobacteria) from the Russian River, California, USA.</title>
        <authorList>
            <person name="Conklin K.Y."/>
            <person name="Stancheva R."/>
            <person name="Otten T.G."/>
            <person name="Fadness R."/>
            <person name="Boyer G.L."/>
            <person name="Read B."/>
            <person name="Zhang X."/>
            <person name="Sheath R.G."/>
        </authorList>
    </citation>
    <scope>NUCLEOTIDE SEQUENCE [LARGE SCALE GENOMIC DNA]</scope>
    <source>
        <strain evidence="3 4">PTRS2</strain>
    </source>
</reference>
<name>A0ABU8YJC3_9CYAN</name>
<dbReference type="EMBL" id="JBBLXS010000049">
    <property type="protein sequence ID" value="MEK0184411.1"/>
    <property type="molecule type" value="Genomic_DNA"/>
</dbReference>
<organism evidence="3 4">
    <name type="scientific">Microcoleus anatoxicus PTRS2</name>
    <dbReference type="NCBI Taxonomy" id="2705321"/>
    <lineage>
        <taxon>Bacteria</taxon>
        <taxon>Bacillati</taxon>
        <taxon>Cyanobacteriota</taxon>
        <taxon>Cyanophyceae</taxon>
        <taxon>Oscillatoriophycideae</taxon>
        <taxon>Oscillatoriales</taxon>
        <taxon>Microcoleaceae</taxon>
        <taxon>Microcoleus</taxon>
        <taxon>Microcoleus anatoxicus</taxon>
    </lineage>
</organism>
<evidence type="ECO:0000313" key="4">
    <source>
        <dbReference type="Proteomes" id="UP001384579"/>
    </source>
</evidence>
<dbReference type="InterPro" id="IPR011989">
    <property type="entry name" value="ARM-like"/>
</dbReference>
<dbReference type="Proteomes" id="UP001384579">
    <property type="component" value="Unassembled WGS sequence"/>
</dbReference>
<keyword evidence="4" id="KW-1185">Reference proteome</keyword>
<dbReference type="InterPro" id="IPR016024">
    <property type="entry name" value="ARM-type_fold"/>
</dbReference>
<protein>
    <submittedName>
        <fullName evidence="3">DUF1822 family protein</fullName>
    </submittedName>
</protein>
<sequence>MLTTDELLILNPNQIVLDLSPQECQAAWESGRQFSSDVGRWNAYLNRICLNPILSWLQEESGIEPQVFPNPTEAINLWESINGTAISLEQTRIVIIPSEAIDTEEFCVSQEWVDIPNWTANYYLAVQVSPDDGYLRVWGYATHQQLKESGIYDEFERVYSLERADVIEDLNVMWVARQLCPDEKVEVESLPSLSQNQAETILAQISQYPLDSLRLNLPFTQWGALLSQNSWRQQLWGQREVAVATNPTAVVERTLTNLSNWFENMFETGWQTIAEFVGQPESNLTLAFRSMEMAVNRGETIANLIDLIYNSVDDGQLKVAAQRLGEIGNDNPEAIAALIHLIRTTEDEETRWAAAESLWTIAPSNPASGVRRIADLGMQIGDRAVALMVAILPKAEGKVAILLRVYPMRGQTYLPSGLQLAVLDEDGDIFLETEARDADNYIQLKFGGDRGERFSVRVALGDDGITEGFAI</sequence>